<dbReference type="OrthoDB" id="2671420at2759"/>
<sequence length="61" mass="6972">RRWRLDTAEAFSSGLDCTIIARTRLGKRLPFTMPSLVKVDQVLIVLAPLLDSTEEDQIRRC</sequence>
<dbReference type="InterPro" id="IPR027417">
    <property type="entry name" value="P-loop_NTPase"/>
</dbReference>
<evidence type="ECO:0000313" key="2">
    <source>
        <dbReference type="Proteomes" id="UP000092154"/>
    </source>
</evidence>
<dbReference type="AlphaFoldDB" id="A0A1B7MQ00"/>
<dbReference type="InParanoid" id="A0A1B7MQ00"/>
<accession>A0A1B7MQ00</accession>
<feature type="non-terminal residue" evidence="1">
    <location>
        <position position="1"/>
    </location>
</feature>
<proteinExistence type="predicted"/>
<protein>
    <submittedName>
        <fullName evidence="1">Uncharacterized protein</fullName>
    </submittedName>
</protein>
<reference evidence="1 2" key="1">
    <citation type="submission" date="2016-06" db="EMBL/GenBank/DDBJ databases">
        <title>Comparative genomics of the ectomycorrhizal sister species Rhizopogon vinicolor and Rhizopogon vesiculosus (Basidiomycota: Boletales) reveals a divergence of the mating type B locus.</title>
        <authorList>
            <consortium name="DOE Joint Genome Institute"/>
            <person name="Mujic A.B."/>
            <person name="Kuo A."/>
            <person name="Tritt A."/>
            <person name="Lipzen A."/>
            <person name="Chen C."/>
            <person name="Johnson J."/>
            <person name="Sharma A."/>
            <person name="Barry K."/>
            <person name="Grigoriev I.V."/>
            <person name="Spatafora J.W."/>
        </authorList>
    </citation>
    <scope>NUCLEOTIDE SEQUENCE [LARGE SCALE GENOMIC DNA]</scope>
    <source>
        <strain evidence="1 2">AM-OR11-026</strain>
    </source>
</reference>
<dbReference type="Gene3D" id="3.40.50.300">
    <property type="entry name" value="P-loop containing nucleotide triphosphate hydrolases"/>
    <property type="match status" value="1"/>
</dbReference>
<gene>
    <name evidence="1" type="ORF">K503DRAFT_698275</name>
</gene>
<organism evidence="1 2">
    <name type="scientific">Rhizopogon vinicolor AM-OR11-026</name>
    <dbReference type="NCBI Taxonomy" id="1314800"/>
    <lineage>
        <taxon>Eukaryota</taxon>
        <taxon>Fungi</taxon>
        <taxon>Dikarya</taxon>
        <taxon>Basidiomycota</taxon>
        <taxon>Agaricomycotina</taxon>
        <taxon>Agaricomycetes</taxon>
        <taxon>Agaricomycetidae</taxon>
        <taxon>Boletales</taxon>
        <taxon>Suillineae</taxon>
        <taxon>Rhizopogonaceae</taxon>
        <taxon>Rhizopogon</taxon>
    </lineage>
</organism>
<keyword evidence="2" id="KW-1185">Reference proteome</keyword>
<dbReference type="EMBL" id="KV448580">
    <property type="protein sequence ID" value="OAX34680.1"/>
    <property type="molecule type" value="Genomic_DNA"/>
</dbReference>
<name>A0A1B7MQ00_9AGAM</name>
<dbReference type="Proteomes" id="UP000092154">
    <property type="component" value="Unassembled WGS sequence"/>
</dbReference>
<evidence type="ECO:0000313" key="1">
    <source>
        <dbReference type="EMBL" id="OAX34680.1"/>
    </source>
</evidence>